<dbReference type="OrthoDB" id="9808140at2"/>
<evidence type="ECO:0000259" key="1">
    <source>
        <dbReference type="Pfam" id="PF08242"/>
    </source>
</evidence>
<gene>
    <name evidence="2" type="ORF">FOE78_18140</name>
</gene>
<dbReference type="Gene3D" id="3.40.50.150">
    <property type="entry name" value="Vaccinia Virus protein VP39"/>
    <property type="match status" value="1"/>
</dbReference>
<evidence type="ECO:0000313" key="2">
    <source>
        <dbReference type="EMBL" id="QDP97577.1"/>
    </source>
</evidence>
<proteinExistence type="predicted"/>
<keyword evidence="2" id="KW-0808">Transferase</keyword>
<keyword evidence="2" id="KW-0489">Methyltransferase</keyword>
<organism evidence="2 3">
    <name type="scientific">Microlunatus elymi</name>
    <dbReference type="NCBI Taxonomy" id="2596828"/>
    <lineage>
        <taxon>Bacteria</taxon>
        <taxon>Bacillati</taxon>
        <taxon>Actinomycetota</taxon>
        <taxon>Actinomycetes</taxon>
        <taxon>Propionibacteriales</taxon>
        <taxon>Propionibacteriaceae</taxon>
        <taxon>Microlunatus</taxon>
    </lineage>
</organism>
<name>A0A516Q2B6_9ACTN</name>
<dbReference type="GO" id="GO:0032259">
    <property type="term" value="P:methylation"/>
    <property type="evidence" value="ECO:0007669"/>
    <property type="project" value="UniProtKB-KW"/>
</dbReference>
<dbReference type="SUPFAM" id="SSF53335">
    <property type="entry name" value="S-adenosyl-L-methionine-dependent methyltransferases"/>
    <property type="match status" value="1"/>
</dbReference>
<evidence type="ECO:0000313" key="3">
    <source>
        <dbReference type="Proteomes" id="UP000319263"/>
    </source>
</evidence>
<reference evidence="2 3" key="1">
    <citation type="submission" date="2019-07" db="EMBL/GenBank/DDBJ databases">
        <title>Microlunatus dokdonensis sp. nov. isolated from the rhizospheric soil of the wild plant Elymus tsukushiensis.</title>
        <authorList>
            <person name="Ghim S.-Y."/>
            <person name="Hwang Y.-J."/>
            <person name="Son J.-S."/>
            <person name="Shin J.-H."/>
        </authorList>
    </citation>
    <scope>NUCLEOTIDE SEQUENCE [LARGE SCALE GENOMIC DNA]</scope>
    <source>
        <strain evidence="2 3">KUDC0627</strain>
    </source>
</reference>
<dbReference type="InterPro" id="IPR029063">
    <property type="entry name" value="SAM-dependent_MTases_sf"/>
</dbReference>
<dbReference type="Proteomes" id="UP000319263">
    <property type="component" value="Chromosome"/>
</dbReference>
<dbReference type="InterPro" id="IPR013217">
    <property type="entry name" value="Methyltransf_12"/>
</dbReference>
<dbReference type="Pfam" id="PF08242">
    <property type="entry name" value="Methyltransf_12"/>
    <property type="match status" value="1"/>
</dbReference>
<feature type="domain" description="Methyltransferase type 12" evidence="1">
    <location>
        <begin position="11"/>
        <end position="109"/>
    </location>
</feature>
<dbReference type="CDD" id="cd02440">
    <property type="entry name" value="AdoMet_MTases"/>
    <property type="match status" value="1"/>
</dbReference>
<dbReference type="AlphaFoldDB" id="A0A516Q2B6"/>
<accession>A0A516Q2B6</accession>
<dbReference type="GO" id="GO:0008168">
    <property type="term" value="F:methyltransferase activity"/>
    <property type="evidence" value="ECO:0007669"/>
    <property type="project" value="UniProtKB-KW"/>
</dbReference>
<keyword evidence="3" id="KW-1185">Reference proteome</keyword>
<protein>
    <submittedName>
        <fullName evidence="2">Class I SAM-dependent methyltransferase</fullName>
    </submittedName>
</protein>
<sequence>MIAPHCGAEVLEVGAGLGDFSSQLVDRDRVVVTDVDPEAVDSMARRFSGRPGVQARRLDAATLTPQRAEQLTSDQGAVDSVLAINVLEHIENDVDTLQALSRLVRPGGTVIQWVPGYMNLYGDFDRSVGHVRRYTPKTLAAAGHQAGPEVRSCRPVNLLGGVAWWAAVRRGGTGTPKPGLVKIYDSVVVPITRILDRFPIPFGQSVLGVFTRS</sequence>
<dbReference type="EMBL" id="CP041692">
    <property type="protein sequence ID" value="QDP97577.1"/>
    <property type="molecule type" value="Genomic_DNA"/>
</dbReference>
<dbReference type="KEGG" id="mik:FOE78_18140"/>